<dbReference type="Proteomes" id="UP000694397">
    <property type="component" value="Chromosome 8"/>
</dbReference>
<accession>A0A8C9QT93</accession>
<reference evidence="4 5" key="1">
    <citation type="submission" date="2019-04" db="EMBL/GenBank/DDBJ databases">
        <authorList>
            <consortium name="Wellcome Sanger Institute Data Sharing"/>
        </authorList>
    </citation>
    <scope>NUCLEOTIDE SEQUENCE [LARGE SCALE GENOMIC DNA]</scope>
</reference>
<evidence type="ECO:0000259" key="3">
    <source>
        <dbReference type="PROSITE" id="PS50287"/>
    </source>
</evidence>
<dbReference type="InterPro" id="IPR001190">
    <property type="entry name" value="SRCR"/>
</dbReference>
<dbReference type="GeneTree" id="ENSGT00940000163299"/>
<dbReference type="Gene3D" id="3.10.250.10">
    <property type="entry name" value="SRCR-like domain"/>
    <property type="match status" value="3"/>
</dbReference>
<keyword evidence="5" id="KW-1185">Reference proteome</keyword>
<keyword evidence="1 2" id="KW-1015">Disulfide bond</keyword>
<feature type="domain" description="SRCR" evidence="3">
    <location>
        <begin position="228"/>
        <end position="327"/>
    </location>
</feature>
<evidence type="ECO:0000256" key="2">
    <source>
        <dbReference type="PROSITE-ProRule" id="PRU00196"/>
    </source>
</evidence>
<feature type="domain" description="SRCR" evidence="3">
    <location>
        <begin position="125"/>
        <end position="225"/>
    </location>
</feature>
<dbReference type="Ensembl" id="ENSSFOT00015000221.2">
    <property type="protein sequence ID" value="ENSSFOP00015000197.2"/>
    <property type="gene ID" value="ENSSFOG00015017599.2"/>
</dbReference>
<name>A0A8C9QT93_SCLFO</name>
<feature type="disulfide bond" evidence="2">
    <location>
        <begin position="150"/>
        <end position="214"/>
    </location>
</feature>
<feature type="disulfide bond" evidence="2">
    <location>
        <begin position="82"/>
        <end position="92"/>
    </location>
</feature>
<proteinExistence type="predicted"/>
<dbReference type="PROSITE" id="PS50287">
    <property type="entry name" value="SRCR_2"/>
    <property type="match status" value="3"/>
</dbReference>
<dbReference type="PANTHER" id="PTHR48071">
    <property type="entry name" value="SRCR DOMAIN-CONTAINING PROTEIN"/>
    <property type="match status" value="1"/>
</dbReference>
<feature type="disulfide bond" evidence="2">
    <location>
        <begin position="51"/>
        <end position="112"/>
    </location>
</feature>
<dbReference type="FunFam" id="3.10.250.10:FF:000002">
    <property type="entry name" value="Scavenger receptor cysteine-rich type 1 protein M130"/>
    <property type="match status" value="1"/>
</dbReference>
<dbReference type="OrthoDB" id="536948at2759"/>
<evidence type="ECO:0000256" key="1">
    <source>
        <dbReference type="ARBA" id="ARBA00023157"/>
    </source>
</evidence>
<dbReference type="InterPro" id="IPR036772">
    <property type="entry name" value="SRCR-like_dom_sf"/>
</dbReference>
<sequence length="383" mass="42598">FKTVIIYINPDIVRLEGGADRCSGRVEVYRWGQWGTVAQYNWDLNDAAVVCRQLGCGSAVVTPIRAHFGEGSGRVLLRDVSCNGSESALRDCGAVDLRHIDFPHKFDAGVICSDYLICFAIPDFLRLVGGADRCSGRVEVKFNQSWATVCDADFDWQDAQVVCRELDCGGPLALHRGSHFGQDEGAIWSKNFQCEGHESFLHECLTTDRPEENCTHGDDVTLICHRGIRLKGGAHSCSGRLEVQHGKIWGTVCDADFDWQDAEVVCRSLDCGEPAEVVGTSRFGPGEGQVWAEEFQCRGNESHLVFCPKAAHNQSCAHDKDVGLVCSGKSVLNLKLLHWVHQIYKRGGKKLYIIYIYMLNLQEFHNVAFYTKLEVKTETCSCI</sequence>
<evidence type="ECO:0000313" key="4">
    <source>
        <dbReference type="Ensembl" id="ENSSFOP00015000197.2"/>
    </source>
</evidence>
<protein>
    <recommendedName>
        <fullName evidence="3">SRCR domain-containing protein</fullName>
    </recommendedName>
</protein>
<dbReference type="SUPFAM" id="SSF56487">
    <property type="entry name" value="SRCR-like"/>
    <property type="match status" value="3"/>
</dbReference>
<dbReference type="FunFam" id="3.10.250.10:FF:000013">
    <property type="entry name" value="CD163 molecule like 1"/>
    <property type="match status" value="1"/>
</dbReference>
<dbReference type="SMART" id="SM00202">
    <property type="entry name" value="SR"/>
    <property type="match status" value="3"/>
</dbReference>
<reference evidence="4" key="2">
    <citation type="submission" date="2025-08" db="UniProtKB">
        <authorList>
            <consortium name="Ensembl"/>
        </authorList>
    </citation>
    <scope>IDENTIFICATION</scope>
</reference>
<dbReference type="GO" id="GO:0031638">
    <property type="term" value="P:zymogen activation"/>
    <property type="evidence" value="ECO:0007669"/>
    <property type="project" value="TreeGrafter"/>
</dbReference>
<organism evidence="4 5">
    <name type="scientific">Scleropages formosus</name>
    <name type="common">Asian bonytongue</name>
    <name type="synonym">Osteoglossum formosum</name>
    <dbReference type="NCBI Taxonomy" id="113540"/>
    <lineage>
        <taxon>Eukaryota</taxon>
        <taxon>Metazoa</taxon>
        <taxon>Chordata</taxon>
        <taxon>Craniata</taxon>
        <taxon>Vertebrata</taxon>
        <taxon>Euteleostomi</taxon>
        <taxon>Actinopterygii</taxon>
        <taxon>Neopterygii</taxon>
        <taxon>Teleostei</taxon>
        <taxon>Osteoglossocephala</taxon>
        <taxon>Osteoglossomorpha</taxon>
        <taxon>Osteoglossiformes</taxon>
        <taxon>Osteoglossidae</taxon>
        <taxon>Scleropages</taxon>
    </lineage>
</organism>
<comment type="caution">
    <text evidence="2">Lacks conserved residue(s) required for the propagation of feature annotation.</text>
</comment>
<feature type="disulfide bond" evidence="2">
    <location>
        <begin position="163"/>
        <end position="224"/>
    </location>
</feature>
<dbReference type="PRINTS" id="PR00258">
    <property type="entry name" value="SPERACTRCPTR"/>
</dbReference>
<reference evidence="4" key="3">
    <citation type="submission" date="2025-09" db="UniProtKB">
        <authorList>
            <consortium name="Ensembl"/>
        </authorList>
    </citation>
    <scope>IDENTIFICATION</scope>
</reference>
<dbReference type="PANTHER" id="PTHR48071:SF27">
    <property type="entry name" value="SCAVENGER RECEPTOR CYSTEINE-RICH TYPE 1 PROTEIN M130-LIKE"/>
    <property type="match status" value="1"/>
</dbReference>
<dbReference type="FunFam" id="3.10.250.10:FF:000031">
    <property type="entry name" value="RIKEN cDNA 5830411N06, isoform CRA_a"/>
    <property type="match status" value="1"/>
</dbReference>
<dbReference type="AlphaFoldDB" id="A0A8C9QT93"/>
<dbReference type="GO" id="GO:0004252">
    <property type="term" value="F:serine-type endopeptidase activity"/>
    <property type="evidence" value="ECO:0007669"/>
    <property type="project" value="TreeGrafter"/>
</dbReference>
<feature type="domain" description="SRCR" evidence="3">
    <location>
        <begin position="13"/>
        <end position="113"/>
    </location>
</feature>
<feature type="disulfide bond" evidence="2">
    <location>
        <begin position="297"/>
        <end position="307"/>
    </location>
</feature>
<dbReference type="Pfam" id="PF00530">
    <property type="entry name" value="SRCR"/>
    <property type="match status" value="3"/>
</dbReference>
<dbReference type="GO" id="GO:0005886">
    <property type="term" value="C:plasma membrane"/>
    <property type="evidence" value="ECO:0007669"/>
    <property type="project" value="TreeGrafter"/>
</dbReference>
<feature type="disulfide bond" evidence="2">
    <location>
        <begin position="194"/>
        <end position="204"/>
    </location>
</feature>
<evidence type="ECO:0000313" key="5">
    <source>
        <dbReference type="Proteomes" id="UP000694397"/>
    </source>
</evidence>